<dbReference type="PaxDb" id="3708-A0A078FC98"/>
<proteinExistence type="predicted"/>
<gene>
    <name evidence="2" type="primary">BnaC03g70550D</name>
    <name evidence="2" type="ORF">GSBRNA2T00032519001</name>
</gene>
<name>A0A078FC98_BRANA</name>
<evidence type="ECO:0000256" key="1">
    <source>
        <dbReference type="SAM" id="Phobius"/>
    </source>
</evidence>
<keyword evidence="1" id="KW-0472">Membrane</keyword>
<dbReference type="Gramene" id="CDY10559">
    <property type="protein sequence ID" value="CDY10559"/>
    <property type="gene ID" value="GSBRNA2T00032519001"/>
</dbReference>
<organism evidence="2 3">
    <name type="scientific">Brassica napus</name>
    <name type="common">Rape</name>
    <dbReference type="NCBI Taxonomy" id="3708"/>
    <lineage>
        <taxon>Eukaryota</taxon>
        <taxon>Viridiplantae</taxon>
        <taxon>Streptophyta</taxon>
        <taxon>Embryophyta</taxon>
        <taxon>Tracheophyta</taxon>
        <taxon>Spermatophyta</taxon>
        <taxon>Magnoliopsida</taxon>
        <taxon>eudicotyledons</taxon>
        <taxon>Gunneridae</taxon>
        <taxon>Pentapetalae</taxon>
        <taxon>rosids</taxon>
        <taxon>malvids</taxon>
        <taxon>Brassicales</taxon>
        <taxon>Brassicaceae</taxon>
        <taxon>Brassiceae</taxon>
        <taxon>Brassica</taxon>
    </lineage>
</organism>
<feature type="transmembrane region" description="Helical" evidence="1">
    <location>
        <begin position="33"/>
        <end position="55"/>
    </location>
</feature>
<reference evidence="2 3" key="1">
    <citation type="journal article" date="2014" name="Science">
        <title>Plant genetics. Early allopolyploid evolution in the post-Neolithic Brassica napus oilseed genome.</title>
        <authorList>
            <person name="Chalhoub B."/>
            <person name="Denoeud F."/>
            <person name="Liu S."/>
            <person name="Parkin I.A."/>
            <person name="Tang H."/>
            <person name="Wang X."/>
            <person name="Chiquet J."/>
            <person name="Belcram H."/>
            <person name="Tong C."/>
            <person name="Samans B."/>
            <person name="Correa M."/>
            <person name="Da Silva C."/>
            <person name="Just J."/>
            <person name="Falentin C."/>
            <person name="Koh C.S."/>
            <person name="Le Clainche I."/>
            <person name="Bernard M."/>
            <person name="Bento P."/>
            <person name="Noel B."/>
            <person name="Labadie K."/>
            <person name="Alberti A."/>
            <person name="Charles M."/>
            <person name="Arnaud D."/>
            <person name="Guo H."/>
            <person name="Daviaud C."/>
            <person name="Alamery S."/>
            <person name="Jabbari K."/>
            <person name="Zhao M."/>
            <person name="Edger P.P."/>
            <person name="Chelaifa H."/>
            <person name="Tack D."/>
            <person name="Lassalle G."/>
            <person name="Mestiri I."/>
            <person name="Schnel N."/>
            <person name="Le Paslier M.C."/>
            <person name="Fan G."/>
            <person name="Renault V."/>
            <person name="Bayer P.E."/>
            <person name="Golicz A.A."/>
            <person name="Manoli S."/>
            <person name="Lee T.H."/>
            <person name="Thi V.H."/>
            <person name="Chalabi S."/>
            <person name="Hu Q."/>
            <person name="Fan C."/>
            <person name="Tollenaere R."/>
            <person name="Lu Y."/>
            <person name="Battail C."/>
            <person name="Shen J."/>
            <person name="Sidebottom C.H."/>
            <person name="Wang X."/>
            <person name="Canaguier A."/>
            <person name="Chauveau A."/>
            <person name="Berard A."/>
            <person name="Deniot G."/>
            <person name="Guan M."/>
            <person name="Liu Z."/>
            <person name="Sun F."/>
            <person name="Lim Y.P."/>
            <person name="Lyons E."/>
            <person name="Town C.D."/>
            <person name="Bancroft I."/>
            <person name="Wang X."/>
            <person name="Meng J."/>
            <person name="Ma J."/>
            <person name="Pires J.C."/>
            <person name="King G.J."/>
            <person name="Brunel D."/>
            <person name="Delourme R."/>
            <person name="Renard M."/>
            <person name="Aury J.M."/>
            <person name="Adams K.L."/>
            <person name="Batley J."/>
            <person name="Snowdon R.J."/>
            <person name="Tost J."/>
            <person name="Edwards D."/>
            <person name="Zhou Y."/>
            <person name="Hua W."/>
            <person name="Sharpe A.G."/>
            <person name="Paterson A.H."/>
            <person name="Guan C."/>
            <person name="Wincker P."/>
        </authorList>
    </citation>
    <scope>NUCLEOTIDE SEQUENCE [LARGE SCALE GENOMIC DNA]</scope>
    <source>
        <strain evidence="3">cv. Darmor-bzh</strain>
    </source>
</reference>
<evidence type="ECO:0000313" key="2">
    <source>
        <dbReference type="EMBL" id="CDY10559.1"/>
    </source>
</evidence>
<sequence>MVASQRVEDDGFDCIMIPDGSFHESPKVTADEILFHDMFLTGLSLIFVGLLSAVVSETNVLPLRNPVIFDCAFTNEA</sequence>
<evidence type="ECO:0000313" key="3">
    <source>
        <dbReference type="Proteomes" id="UP000028999"/>
    </source>
</evidence>
<protein>
    <submittedName>
        <fullName evidence="2">BnaC03g70550D protein</fullName>
    </submittedName>
</protein>
<dbReference type="Proteomes" id="UP000028999">
    <property type="component" value="Unassembled WGS sequence"/>
</dbReference>
<dbReference type="EMBL" id="LK032004">
    <property type="protein sequence ID" value="CDY10559.1"/>
    <property type="molecule type" value="Genomic_DNA"/>
</dbReference>
<dbReference type="AlphaFoldDB" id="A0A078FC98"/>
<keyword evidence="3" id="KW-1185">Reference proteome</keyword>
<keyword evidence="1" id="KW-1133">Transmembrane helix</keyword>
<keyword evidence="1" id="KW-0812">Transmembrane</keyword>
<accession>A0A078FC98</accession>